<dbReference type="Proteomes" id="UP000011566">
    <property type="component" value="Unassembled WGS sequence"/>
</dbReference>
<dbReference type="RefSeq" id="WP_007691594.1">
    <property type="nucleotide sequence ID" value="NZ_AJRK01000373.1"/>
</dbReference>
<dbReference type="EMBL" id="AOMB01000014">
    <property type="protein sequence ID" value="EMA39932.1"/>
    <property type="molecule type" value="Genomic_DNA"/>
</dbReference>
<reference evidence="1 2" key="1">
    <citation type="journal article" date="2014" name="PLoS Genet.">
        <title>Phylogenetically driven sequencing of extremely halophilic archaea reveals strategies for static and dynamic osmo-response.</title>
        <authorList>
            <person name="Becker E.A."/>
            <person name="Seitzer P.M."/>
            <person name="Tritt A."/>
            <person name="Larsen D."/>
            <person name="Krusor M."/>
            <person name="Yao A.I."/>
            <person name="Wu D."/>
            <person name="Madern D."/>
            <person name="Eisen J.A."/>
            <person name="Darling A.E."/>
            <person name="Facciotti M.T."/>
        </authorList>
    </citation>
    <scope>NUCLEOTIDE SEQUENCE [LARGE SCALE GENOMIC DNA]</scope>
    <source>
        <strain evidence="1 2">100A6</strain>
    </source>
</reference>
<proteinExistence type="predicted"/>
<organism evidence="1 2">
    <name type="scientific">Halococcus hamelinensis 100A6</name>
    <dbReference type="NCBI Taxonomy" id="1132509"/>
    <lineage>
        <taxon>Archaea</taxon>
        <taxon>Methanobacteriati</taxon>
        <taxon>Methanobacteriota</taxon>
        <taxon>Stenosarchaea group</taxon>
        <taxon>Halobacteria</taxon>
        <taxon>Halobacteriales</taxon>
        <taxon>Halococcaceae</taxon>
        <taxon>Halococcus</taxon>
    </lineage>
</organism>
<name>M0M277_9EURY</name>
<dbReference type="AlphaFoldDB" id="M0M277"/>
<evidence type="ECO:0000313" key="2">
    <source>
        <dbReference type="Proteomes" id="UP000011566"/>
    </source>
</evidence>
<keyword evidence="2" id="KW-1185">Reference proteome</keyword>
<gene>
    <name evidence="1" type="ORF">C447_05253</name>
</gene>
<protein>
    <submittedName>
        <fullName evidence="1">AIR synthase-like protein domain-containing protein</fullName>
    </submittedName>
</protein>
<evidence type="ECO:0000313" key="1">
    <source>
        <dbReference type="EMBL" id="EMA39932.1"/>
    </source>
</evidence>
<accession>M0M277</accession>
<dbReference type="OrthoDB" id="373210at2157"/>
<dbReference type="PATRIC" id="fig|1132509.6.peg.1208"/>
<comment type="caution">
    <text evidence="1">The sequence shown here is derived from an EMBL/GenBank/DDBJ whole genome shotgun (WGS) entry which is preliminary data.</text>
</comment>
<sequence length="68" mass="7535">MSALGTVDRRFFDDHVNPNLGAEHEGVRLWPQQVVDFVVVARDGGVYPECDPFRASFDALGERTEGGE</sequence>